<comment type="caution">
    <text evidence="4">The sequence shown here is derived from an EMBL/GenBank/DDBJ whole genome shotgun (WGS) entry which is preliminary data.</text>
</comment>
<accession>A0A7W6HYF1</accession>
<dbReference type="RefSeq" id="WP_087422471.1">
    <property type="nucleotide sequence ID" value="NZ_AP028155.1"/>
</dbReference>
<dbReference type="GO" id="GO:0006178">
    <property type="term" value="P:guanine salvage"/>
    <property type="evidence" value="ECO:0007669"/>
    <property type="project" value="TreeGrafter"/>
</dbReference>
<dbReference type="PANTHER" id="PTHR43340:SF1">
    <property type="entry name" value="HYPOXANTHINE PHOSPHORIBOSYLTRANSFERASE"/>
    <property type="match status" value="1"/>
</dbReference>
<dbReference type="Proteomes" id="UP000546007">
    <property type="component" value="Unassembled WGS sequence"/>
</dbReference>
<dbReference type="AlphaFoldDB" id="A0A7W6HYF1"/>
<dbReference type="EMBL" id="JACIES010000008">
    <property type="protein sequence ID" value="MBB4027251.1"/>
    <property type="molecule type" value="Genomic_DNA"/>
</dbReference>
<proteinExistence type="predicted"/>
<gene>
    <name evidence="4" type="ORF">GGR14_003061</name>
</gene>
<dbReference type="GO" id="GO:0004422">
    <property type="term" value="F:hypoxanthine phosphoribosyltransferase activity"/>
    <property type="evidence" value="ECO:0007669"/>
    <property type="project" value="TreeGrafter"/>
</dbReference>
<keyword evidence="4" id="KW-0808">Transferase</keyword>
<organism evidence="4 5">
    <name type="scientific">Butyricimonas faecihominis</name>
    <dbReference type="NCBI Taxonomy" id="1472416"/>
    <lineage>
        <taxon>Bacteria</taxon>
        <taxon>Pseudomonadati</taxon>
        <taxon>Bacteroidota</taxon>
        <taxon>Bacteroidia</taxon>
        <taxon>Bacteroidales</taxon>
        <taxon>Odoribacteraceae</taxon>
        <taxon>Butyricimonas</taxon>
    </lineage>
</organism>
<dbReference type="GeneID" id="93099936"/>
<dbReference type="InterPro" id="IPR029057">
    <property type="entry name" value="PRTase-like"/>
</dbReference>
<dbReference type="Pfam" id="PF00156">
    <property type="entry name" value="Pribosyltran"/>
    <property type="match status" value="1"/>
</dbReference>
<dbReference type="EC" id="2.4.2.8" evidence="4"/>
<sequence length="184" mass="20837">MKRIKLHDRCFRLMIEADVIDREIERVGTQINRELAGERPLFLGVLNGAFMFVADLLKHITIEGTEISFVKIASYAGLSSTGKVQDLIGLREDITGRTVVILEDMIDSGESIMHMKKMLEEKHPKQVKVAALFYKPKALKYDLTIDYKCIALENDFVVGHGLDYDGLGRNYPDLYVVDEGTNEN</sequence>
<evidence type="ECO:0000256" key="2">
    <source>
        <dbReference type="ARBA" id="ARBA00049402"/>
    </source>
</evidence>
<protein>
    <submittedName>
        <fullName evidence="4">Hypoxanthine phosphoribosyltransferase</fullName>
        <ecNumber evidence="4">2.4.2.8</ecNumber>
    </submittedName>
</protein>
<dbReference type="GO" id="GO:0046100">
    <property type="term" value="P:hypoxanthine metabolic process"/>
    <property type="evidence" value="ECO:0007669"/>
    <property type="project" value="TreeGrafter"/>
</dbReference>
<reference evidence="4 5" key="1">
    <citation type="submission" date="2020-08" db="EMBL/GenBank/DDBJ databases">
        <title>Genomic Encyclopedia of Type Strains, Phase IV (KMG-IV): sequencing the most valuable type-strain genomes for metagenomic binning, comparative biology and taxonomic classification.</title>
        <authorList>
            <person name="Goeker M."/>
        </authorList>
    </citation>
    <scope>NUCLEOTIDE SEQUENCE [LARGE SCALE GENOMIC DNA]</scope>
    <source>
        <strain evidence="4 5">DSM 105721</strain>
    </source>
</reference>
<dbReference type="GO" id="GO:0005829">
    <property type="term" value="C:cytosol"/>
    <property type="evidence" value="ECO:0007669"/>
    <property type="project" value="TreeGrafter"/>
</dbReference>
<dbReference type="InterPro" id="IPR050408">
    <property type="entry name" value="HGPRT"/>
</dbReference>
<keyword evidence="4" id="KW-0328">Glycosyltransferase</keyword>
<comment type="catalytic activity">
    <reaction evidence="1">
        <text>GMP + diphosphate = guanine + 5-phospho-alpha-D-ribose 1-diphosphate</text>
        <dbReference type="Rhea" id="RHEA:25424"/>
        <dbReference type="ChEBI" id="CHEBI:16235"/>
        <dbReference type="ChEBI" id="CHEBI:33019"/>
        <dbReference type="ChEBI" id="CHEBI:58017"/>
        <dbReference type="ChEBI" id="CHEBI:58115"/>
        <dbReference type="EC" id="2.4.2.8"/>
    </reaction>
    <physiologicalReaction direction="right-to-left" evidence="1">
        <dbReference type="Rhea" id="RHEA:25426"/>
    </physiologicalReaction>
</comment>
<dbReference type="PANTHER" id="PTHR43340">
    <property type="entry name" value="HYPOXANTHINE-GUANINE PHOSPHORIBOSYLTRANSFERASE"/>
    <property type="match status" value="1"/>
</dbReference>
<dbReference type="OrthoDB" id="9802824at2"/>
<dbReference type="GO" id="GO:0032264">
    <property type="term" value="P:IMP salvage"/>
    <property type="evidence" value="ECO:0007669"/>
    <property type="project" value="TreeGrafter"/>
</dbReference>
<dbReference type="CDD" id="cd06223">
    <property type="entry name" value="PRTases_typeI"/>
    <property type="match status" value="1"/>
</dbReference>
<name>A0A7W6HYF1_9BACT</name>
<dbReference type="SUPFAM" id="SSF53271">
    <property type="entry name" value="PRTase-like"/>
    <property type="match status" value="1"/>
</dbReference>
<dbReference type="GO" id="GO:0000287">
    <property type="term" value="F:magnesium ion binding"/>
    <property type="evidence" value="ECO:0007669"/>
    <property type="project" value="TreeGrafter"/>
</dbReference>
<evidence type="ECO:0000313" key="4">
    <source>
        <dbReference type="EMBL" id="MBB4027251.1"/>
    </source>
</evidence>
<dbReference type="GO" id="GO:0032263">
    <property type="term" value="P:GMP salvage"/>
    <property type="evidence" value="ECO:0007669"/>
    <property type="project" value="TreeGrafter"/>
</dbReference>
<dbReference type="Gene3D" id="3.40.50.2020">
    <property type="match status" value="1"/>
</dbReference>
<evidence type="ECO:0000256" key="1">
    <source>
        <dbReference type="ARBA" id="ARBA00048811"/>
    </source>
</evidence>
<evidence type="ECO:0000259" key="3">
    <source>
        <dbReference type="Pfam" id="PF00156"/>
    </source>
</evidence>
<dbReference type="InterPro" id="IPR000836">
    <property type="entry name" value="PRTase_dom"/>
</dbReference>
<comment type="catalytic activity">
    <reaction evidence="2">
        <text>IMP + diphosphate = hypoxanthine + 5-phospho-alpha-D-ribose 1-diphosphate</text>
        <dbReference type="Rhea" id="RHEA:17973"/>
        <dbReference type="ChEBI" id="CHEBI:17368"/>
        <dbReference type="ChEBI" id="CHEBI:33019"/>
        <dbReference type="ChEBI" id="CHEBI:58017"/>
        <dbReference type="ChEBI" id="CHEBI:58053"/>
        <dbReference type="EC" id="2.4.2.8"/>
    </reaction>
    <physiologicalReaction direction="right-to-left" evidence="2">
        <dbReference type="Rhea" id="RHEA:17975"/>
    </physiologicalReaction>
</comment>
<feature type="domain" description="Phosphoribosyltransferase" evidence="3">
    <location>
        <begin position="22"/>
        <end position="164"/>
    </location>
</feature>
<keyword evidence="5" id="KW-1185">Reference proteome</keyword>
<evidence type="ECO:0000313" key="5">
    <source>
        <dbReference type="Proteomes" id="UP000546007"/>
    </source>
</evidence>